<protein>
    <submittedName>
        <fullName evidence="2">Uncharacterized protein</fullName>
    </submittedName>
</protein>
<organism evidence="2 3">
    <name type="scientific">Symbiodinium microadriaticum</name>
    <name type="common">Dinoflagellate</name>
    <name type="synonym">Zooxanthella microadriatica</name>
    <dbReference type="NCBI Taxonomy" id="2951"/>
    <lineage>
        <taxon>Eukaryota</taxon>
        <taxon>Sar</taxon>
        <taxon>Alveolata</taxon>
        <taxon>Dinophyceae</taxon>
        <taxon>Suessiales</taxon>
        <taxon>Symbiodiniaceae</taxon>
        <taxon>Symbiodinium</taxon>
    </lineage>
</organism>
<dbReference type="Proteomes" id="UP000186817">
    <property type="component" value="Unassembled WGS sequence"/>
</dbReference>
<dbReference type="OrthoDB" id="424504at2759"/>
<evidence type="ECO:0000313" key="3">
    <source>
        <dbReference type="Proteomes" id="UP000186817"/>
    </source>
</evidence>
<dbReference type="AlphaFoldDB" id="A0A1Q9EW42"/>
<proteinExistence type="predicted"/>
<dbReference type="EMBL" id="LSRX01000056">
    <property type="protein sequence ID" value="OLQ11612.1"/>
    <property type="molecule type" value="Genomic_DNA"/>
</dbReference>
<dbReference type="PROSITE" id="PS51257">
    <property type="entry name" value="PROKAR_LIPOPROTEIN"/>
    <property type="match status" value="1"/>
</dbReference>
<accession>A0A1Q9EW42</accession>
<evidence type="ECO:0000256" key="1">
    <source>
        <dbReference type="SAM" id="MobiDB-lite"/>
    </source>
</evidence>
<comment type="caution">
    <text evidence="2">The sequence shown here is derived from an EMBL/GenBank/DDBJ whole genome shotgun (WGS) entry which is preliminary data.</text>
</comment>
<evidence type="ECO:0000313" key="2">
    <source>
        <dbReference type="EMBL" id="OLQ11612.1"/>
    </source>
</evidence>
<sequence length="929" mass="101627">MAGRWHGRLSSTSLPGVWRFVHLCGLAASCLPPRYWLGRRLLLRESDGAQRQIAFEQARLLLTANAHAVVQPMLEQKVEGTVFSELRTYVEDPRFGPMEERWCTHLMVGAESMVTHANGVQTNYEQFYMSWSVCFSAAQGLPRLFLASARYSEQDTWEVDLADCRLPPRAPMAWAAAAQEIHELRAAGRDVSAGLCDARELCSLRFQGPQWQIQSAQLAPATDWGLLHKEAFGAALGPGGPGSCVRLLLVLTCPNPFAQAGARAERSAAVAGAQRSRLREEEQAHSPCSLAVLLGLLSRRLRSKMPTPSLGGREPPVHKIAGDPRTSTTSDSDFYTAWCRMYSYELFTPKTSEVFQFFHPPPPPPPPPRHRRSSLWDVSATVPQERPENGSEVHWSNPYGPDPPEMAPPAAEPVIEDASQKATKLSAISSSCREEGFKPDSTLADVVSEPCSSTPPVEEPAFAALANLRVCAEMPASFTLSEYYSRQGPLSPCSPAPTESYGGREARFSHVLAEHDYGGQGLLSPAPTEYVFYPQAWSPASTQFGAPLPEHGGEGLTGGFCSKFPPGVPIKPDDLLREHNDCPFGMPPPDDSTAHFCQDRNEVSEICFEECSAHWCGRHASAPETCTDWMLGAYNSVLNALDFITGAKAAGAEGYSAMPSQSQAHYVPNPLLEPPSTTNTALPQHRTLCPASTTEMHPPSAPLPAPPSLPSLLGHRRASKVTDVFKTHLPGEMPWSPLQPALTVLTQSCEALQSEDRSKEPGEAAFPRREYDPGRRRVRVLHGCSSTATATPASTLTRTIMVSFAAVGCHYPDEGSSTKSLAAKKSNVGALIEMYAKKLHLPLAEQNYDPMIPYMAPFVEEAKFQLQEEQELLQFHPWDRRLFSGGAPLRMPGGWAGKESLDWVSPLHTRLSSRGRPARGLYLLKNLKA</sequence>
<gene>
    <name evidence="2" type="ORF">AK812_SmicGene4541</name>
</gene>
<feature type="region of interest" description="Disordered" evidence="1">
    <location>
        <begin position="306"/>
        <end position="327"/>
    </location>
</feature>
<keyword evidence="3" id="KW-1185">Reference proteome</keyword>
<name>A0A1Q9EW42_SYMMI</name>
<reference evidence="2 3" key="1">
    <citation type="submission" date="2016-02" db="EMBL/GenBank/DDBJ databases">
        <title>Genome analysis of coral dinoflagellate symbionts highlights evolutionary adaptations to a symbiotic lifestyle.</title>
        <authorList>
            <person name="Aranda M."/>
            <person name="Li Y."/>
            <person name="Liew Y.J."/>
            <person name="Baumgarten S."/>
            <person name="Simakov O."/>
            <person name="Wilson M."/>
            <person name="Piel J."/>
            <person name="Ashoor H."/>
            <person name="Bougouffa S."/>
            <person name="Bajic V.B."/>
            <person name="Ryu T."/>
            <person name="Ravasi T."/>
            <person name="Bayer T."/>
            <person name="Micklem G."/>
            <person name="Kim H."/>
            <person name="Bhak J."/>
            <person name="Lajeunesse T.C."/>
            <person name="Voolstra C.R."/>
        </authorList>
    </citation>
    <scope>NUCLEOTIDE SEQUENCE [LARGE SCALE GENOMIC DNA]</scope>
    <source>
        <strain evidence="2 3">CCMP2467</strain>
    </source>
</reference>